<feature type="compositionally biased region" description="Basic and acidic residues" evidence="1">
    <location>
        <begin position="701"/>
        <end position="711"/>
    </location>
</feature>
<reference evidence="2" key="1">
    <citation type="submission" date="2019-06" db="EMBL/GenBank/DDBJ databases">
        <authorList>
            <person name="Zheng W."/>
        </authorList>
    </citation>
    <scope>NUCLEOTIDE SEQUENCE</scope>
    <source>
        <strain evidence="2">QDHG01</strain>
    </source>
</reference>
<accession>A0A8J8NH17</accession>
<protein>
    <submittedName>
        <fullName evidence="2">Uncharacterized protein</fullName>
    </submittedName>
</protein>
<feature type="compositionally biased region" description="Polar residues" evidence="1">
    <location>
        <begin position="1169"/>
        <end position="1186"/>
    </location>
</feature>
<feature type="compositionally biased region" description="Basic and acidic residues" evidence="1">
    <location>
        <begin position="1075"/>
        <end position="1086"/>
    </location>
</feature>
<feature type="region of interest" description="Disordered" evidence="1">
    <location>
        <begin position="641"/>
        <end position="719"/>
    </location>
</feature>
<comment type="caution">
    <text evidence="2">The sequence shown here is derived from an EMBL/GenBank/DDBJ whole genome shotgun (WGS) entry which is preliminary data.</text>
</comment>
<evidence type="ECO:0000313" key="3">
    <source>
        <dbReference type="Proteomes" id="UP000785679"/>
    </source>
</evidence>
<organism evidence="2 3">
    <name type="scientific">Halteria grandinella</name>
    <dbReference type="NCBI Taxonomy" id="5974"/>
    <lineage>
        <taxon>Eukaryota</taxon>
        <taxon>Sar</taxon>
        <taxon>Alveolata</taxon>
        <taxon>Ciliophora</taxon>
        <taxon>Intramacronucleata</taxon>
        <taxon>Spirotrichea</taxon>
        <taxon>Stichotrichia</taxon>
        <taxon>Sporadotrichida</taxon>
        <taxon>Halteriidae</taxon>
        <taxon>Halteria</taxon>
    </lineage>
</organism>
<proteinExistence type="predicted"/>
<feature type="compositionally biased region" description="Basic and acidic residues" evidence="1">
    <location>
        <begin position="1155"/>
        <end position="1167"/>
    </location>
</feature>
<keyword evidence="3" id="KW-1185">Reference proteome</keyword>
<name>A0A8J8NH17_HALGN</name>
<evidence type="ECO:0000256" key="1">
    <source>
        <dbReference type="SAM" id="MobiDB-lite"/>
    </source>
</evidence>
<sequence>MQDSPVRNFAGPRTQQEHNFHGINRFAFRDDILGEQNLINEHATNPQFLSNPYQNYRYSSNQRLKQSLEDLQYLRMSEDLPLMKNYLTSDKLKQDRIQGLGRPFLQPNTNTQQGKNTFLKTRLNYLTTTSQNNDHTSDVIRQALASSQHHLRSIPPTPMNQLRPITQLSTDSRDSSHLSSEQLQRSGLEILRSSASLSPQKRVPHEVVPHLIADNPIARNDPNLQQQDTLKSLITIQQLDEEIQEAEELQNVLLQQPVALKDGEKKNELRKLIQMAIDQKKLERNKRQQEQMRMWLLKQIGNYQQNQAIIKQQEVQRIEEQKAQERAQKAANAAQTFASSQSQFIKQITSMNLPVSVNEMNRAITMQRKGTVLNSTRFGAASQIGGRFQNNQILVTGLHSQSTMNIGGAPQNQLARKLKFDQILSKYKNQPAQQPLPRQSILNMNGQRTSQIIPISTRRNAFLQQNYQFTRNTPPLGSQTQALPTPLSKPQVISPIVQSALNQNASAFDFQSIMNQLDNNNQMGQQVPQQNLLLEIRDLLKQLNSQQQSNSSYSESSNKKHKNRKIQADYERTMIKLQTRMMKKQLKEGTSPIESINNLSQISPGVFTSKASMRPSVPKILIPKVIFKDANKNEIMMTTEDPSIEMKKHHSKHHKRASRAKKSTEPILGGAGDEILLDDKSSSIDQQRKSSSYSKQMMRRQSGEKKGEPNDSKQNSMRLSSTVETNYGTAYEMASSGGISFNTTLKPLSQQPETMLIFKKAKLVEDHQGQLQVKSGTEEQIQQELFLDSQKKHHSPRASRMMGGSSLQISQQISPAPRPSVMVPNKKPHVKHVLANNVIGLFSNGRRQSIVEKPMTNNLLEIAQKKAKAPHGKKSYNDYANTNLSQAQQHAQVQLFQTQIVQPNLQSSLALPPQHPSTLHQSLQKNNQPPINLQNIEEESKDASSKGSARLGVGNQHSNHPSARNSHRSNQERHPSHNATASHSKKTTSSFNFQGVSTNMNNPFSNMPSYEDIINKRNDKVARYINIEGDGEVNSSMGQQSSQKQNNIKVNNKHAVEKLTNHLTRSNSRKQSNRSKRDAQSTERSKSNGQVQKQQTIFGKRDVKNVFEENSLGYEGFTQANQLVRQSLTISKEDARRVSNSPQPKKQFIIGLSTDEIKSGRNRDPIFKSENNSPKTSKDGSGNRSDSIGRGNSGKTKSQFHRIKEQERQSVKLVAESIKSTSQQAEKAKKAQQRRPSFRDKIIKQDAVHIKEPGRLDSLDKDLIEISEFSHLKQQQNDHAGSSDLDRKISSNHSIAKKH</sequence>
<feature type="compositionally biased region" description="Polar residues" evidence="1">
    <location>
        <begin position="916"/>
        <end position="935"/>
    </location>
</feature>
<feature type="compositionally biased region" description="Polar residues" evidence="1">
    <location>
        <begin position="955"/>
        <end position="964"/>
    </location>
</feature>
<gene>
    <name evidence="2" type="ORF">FGO68_gene3128</name>
</gene>
<dbReference type="Proteomes" id="UP000785679">
    <property type="component" value="Unassembled WGS sequence"/>
</dbReference>
<feature type="region of interest" description="Disordered" evidence="1">
    <location>
        <begin position="545"/>
        <end position="568"/>
    </location>
</feature>
<feature type="compositionally biased region" description="Polar residues" evidence="1">
    <location>
        <begin position="991"/>
        <end position="1005"/>
    </location>
</feature>
<feature type="compositionally biased region" description="Basic and acidic residues" evidence="1">
    <location>
        <begin position="1237"/>
        <end position="1246"/>
    </location>
</feature>
<evidence type="ECO:0000313" key="2">
    <source>
        <dbReference type="EMBL" id="TNV74608.1"/>
    </source>
</evidence>
<feature type="region of interest" description="Disordered" evidence="1">
    <location>
        <begin position="1134"/>
        <end position="1246"/>
    </location>
</feature>
<feature type="region of interest" description="Disordered" evidence="1">
    <location>
        <begin position="1270"/>
        <end position="1299"/>
    </location>
</feature>
<feature type="compositionally biased region" description="Low complexity" evidence="1">
    <location>
        <begin position="979"/>
        <end position="990"/>
    </location>
</feature>
<feature type="region of interest" description="Disordered" evidence="1">
    <location>
        <begin position="908"/>
        <end position="1005"/>
    </location>
</feature>
<feature type="compositionally biased region" description="Basic and acidic residues" evidence="1">
    <location>
        <begin position="677"/>
        <end position="688"/>
    </location>
</feature>
<feature type="compositionally biased region" description="Low complexity" evidence="1">
    <location>
        <begin position="545"/>
        <end position="556"/>
    </location>
</feature>
<feature type="region of interest" description="Disordered" evidence="1">
    <location>
        <begin position="1060"/>
        <end position="1097"/>
    </location>
</feature>
<dbReference type="EMBL" id="RRYP01016784">
    <property type="protein sequence ID" value="TNV74608.1"/>
    <property type="molecule type" value="Genomic_DNA"/>
</dbReference>
<feature type="compositionally biased region" description="Polar residues" evidence="1">
    <location>
        <begin position="1087"/>
        <end position="1097"/>
    </location>
</feature>
<feature type="compositionally biased region" description="Basic residues" evidence="1">
    <location>
        <begin position="647"/>
        <end position="661"/>
    </location>
</feature>